<dbReference type="RefSeq" id="WP_279648975.1">
    <property type="nucleotide sequence ID" value="NZ_JAOCDG010000003.1"/>
</dbReference>
<organism evidence="1 2">
    <name type="scientific">Stutzerimonas stutzeri</name>
    <name type="common">Pseudomonas stutzeri</name>
    <dbReference type="NCBI Taxonomy" id="316"/>
    <lineage>
        <taxon>Bacteria</taxon>
        <taxon>Pseudomonadati</taxon>
        <taxon>Pseudomonadota</taxon>
        <taxon>Gammaproteobacteria</taxon>
        <taxon>Pseudomonadales</taxon>
        <taxon>Pseudomonadaceae</taxon>
        <taxon>Stutzerimonas</taxon>
    </lineage>
</organism>
<comment type="caution">
    <text evidence="1">The sequence shown here is derived from an EMBL/GenBank/DDBJ whole genome shotgun (WGS) entry which is preliminary data.</text>
</comment>
<gene>
    <name evidence="1" type="ORF">N5D09_02615</name>
</gene>
<sequence>MPKRRTFAAAEHQAVYDQLRTMNPRPDPEKLRGMGGGGNAYAVGYTQPDAANRLFPRGSRAYAHWAAGVDNARDDAKAAAKAKHEIKRQIGIAQQAIEWMDRRFGLNYSKTRAAAVKRMGGKSGWKGSVRAS</sequence>
<evidence type="ECO:0000313" key="2">
    <source>
        <dbReference type="Proteomes" id="UP001161139"/>
    </source>
</evidence>
<protein>
    <submittedName>
        <fullName evidence="1">Uncharacterized protein</fullName>
    </submittedName>
</protein>
<name>A0ABD4XVU4_STUST</name>
<dbReference type="Proteomes" id="UP001161139">
    <property type="component" value="Unassembled WGS sequence"/>
</dbReference>
<dbReference type="AlphaFoldDB" id="A0ABD4XVU4"/>
<dbReference type="EMBL" id="JAOCDG010000003">
    <property type="protein sequence ID" value="MDH0686978.1"/>
    <property type="molecule type" value="Genomic_DNA"/>
</dbReference>
<accession>A0ABD4XVU4</accession>
<proteinExistence type="predicted"/>
<reference evidence="1" key="1">
    <citation type="submission" date="2022-09" db="EMBL/GenBank/DDBJ databases">
        <title>Intensive care unit water sources are persistently colonized with multi-drug resistant bacteria and are the site of extensive horizontal gene transfer of antibiotic resistance genes.</title>
        <authorList>
            <person name="Diorio-Toth L."/>
        </authorList>
    </citation>
    <scope>NUCLEOTIDE SEQUENCE</scope>
    <source>
        <strain evidence="1">GD03864</strain>
    </source>
</reference>
<evidence type="ECO:0000313" key="1">
    <source>
        <dbReference type="EMBL" id="MDH0686978.1"/>
    </source>
</evidence>